<evidence type="ECO:0000259" key="3">
    <source>
        <dbReference type="Pfam" id="PF05175"/>
    </source>
</evidence>
<keyword evidence="1 4" id="KW-0808">Transferase</keyword>
<dbReference type="InterPro" id="IPR029063">
    <property type="entry name" value="SAM-dependent_MTases_sf"/>
</dbReference>
<feature type="domain" description="Methyltransferase small" evidence="3">
    <location>
        <begin position="49"/>
        <end position="147"/>
    </location>
</feature>
<dbReference type="GO" id="GO:0032259">
    <property type="term" value="P:methylation"/>
    <property type="evidence" value="ECO:0007669"/>
    <property type="project" value="UniProtKB-KW"/>
</dbReference>
<gene>
    <name evidence="4" type="ORF">SAMN04488557_2844</name>
</gene>
<evidence type="ECO:0000313" key="5">
    <source>
        <dbReference type="Proteomes" id="UP000199423"/>
    </source>
</evidence>
<keyword evidence="2" id="KW-0949">S-adenosyl-L-methionine</keyword>
<name>A0A1I7NQB6_9HYPH</name>
<dbReference type="InterPro" id="IPR050210">
    <property type="entry name" value="tRNA_Adenine-N(6)_MTase"/>
</dbReference>
<evidence type="ECO:0000313" key="4">
    <source>
        <dbReference type="EMBL" id="SFV36859.1"/>
    </source>
</evidence>
<dbReference type="PANTHER" id="PTHR47739:SF1">
    <property type="entry name" value="TRNA1(VAL) (ADENINE(37)-N6)-METHYLTRANSFERASE"/>
    <property type="match status" value="1"/>
</dbReference>
<reference evidence="5" key="1">
    <citation type="submission" date="2016-10" db="EMBL/GenBank/DDBJ databases">
        <authorList>
            <person name="Varghese N."/>
            <person name="Submissions S."/>
        </authorList>
    </citation>
    <scope>NUCLEOTIDE SEQUENCE [LARGE SCALE GENOMIC DNA]</scope>
    <source>
        <strain evidence="5">DSM 1565</strain>
    </source>
</reference>
<keyword evidence="5" id="KW-1185">Reference proteome</keyword>
<dbReference type="RefSeq" id="WP_092868401.1">
    <property type="nucleotide sequence ID" value="NZ_FPCH01000003.1"/>
</dbReference>
<accession>A0A1I7NQB6</accession>
<dbReference type="SUPFAM" id="SSF53335">
    <property type="entry name" value="S-adenosyl-L-methionine-dependent methyltransferases"/>
    <property type="match status" value="1"/>
</dbReference>
<dbReference type="Gene3D" id="3.40.50.150">
    <property type="entry name" value="Vaccinia Virus protein VP39"/>
    <property type="match status" value="1"/>
</dbReference>
<keyword evidence="1 4" id="KW-0489">Methyltransferase</keyword>
<evidence type="ECO:0000256" key="1">
    <source>
        <dbReference type="ARBA" id="ARBA00022603"/>
    </source>
</evidence>
<organism evidence="4 5">
    <name type="scientific">Hyphomicrobium facile</name>
    <dbReference type="NCBI Taxonomy" id="51670"/>
    <lineage>
        <taxon>Bacteria</taxon>
        <taxon>Pseudomonadati</taxon>
        <taxon>Pseudomonadota</taxon>
        <taxon>Alphaproteobacteria</taxon>
        <taxon>Hyphomicrobiales</taxon>
        <taxon>Hyphomicrobiaceae</taxon>
        <taxon>Hyphomicrobium</taxon>
    </lineage>
</organism>
<dbReference type="AlphaFoldDB" id="A0A1I7NQB6"/>
<dbReference type="OrthoDB" id="5489421at2"/>
<dbReference type="Proteomes" id="UP000199423">
    <property type="component" value="Unassembled WGS sequence"/>
</dbReference>
<dbReference type="EMBL" id="FPCH01000003">
    <property type="protein sequence ID" value="SFV36859.1"/>
    <property type="molecule type" value="Genomic_DNA"/>
</dbReference>
<dbReference type="PANTHER" id="PTHR47739">
    <property type="entry name" value="TRNA1(VAL) (ADENINE(37)-N6)-METHYLTRANSFERASE"/>
    <property type="match status" value="1"/>
</dbReference>
<dbReference type="STRING" id="51670.SAMN04488557_2844"/>
<sequence>MKVSEPDLSIIETASEDIFLGDALMVRQPRNGYRAGTDAVLLAAWINPEAAGKGPVLDVGSGVGVVGLCVAARCPNARVLLVEREPDLAVLARHNVERNGLEMRVSVVEADIARSSDALFRSGIASETFPIVLANPPYHEEGRSTAAPSPLKAAAHQMAPDALDTWARFMNRMALPGGRVAMIHKAEALPRILSVFEGRFGGINILPIYARAGAPAIRVIVSGIKGSRAPMSIKPALVLHGPEQAFLPEIEAVFRHGAALPARFGG</sequence>
<protein>
    <submittedName>
        <fullName evidence="4">tRNA1(Val) A37 N6-methylase TrmN6</fullName>
    </submittedName>
</protein>
<dbReference type="GO" id="GO:0008168">
    <property type="term" value="F:methyltransferase activity"/>
    <property type="evidence" value="ECO:0007669"/>
    <property type="project" value="UniProtKB-KW"/>
</dbReference>
<proteinExistence type="predicted"/>
<dbReference type="InterPro" id="IPR007848">
    <property type="entry name" value="Small_mtfrase_dom"/>
</dbReference>
<evidence type="ECO:0000256" key="2">
    <source>
        <dbReference type="ARBA" id="ARBA00022691"/>
    </source>
</evidence>
<dbReference type="Pfam" id="PF05175">
    <property type="entry name" value="MTS"/>
    <property type="match status" value="1"/>
</dbReference>